<keyword evidence="3" id="KW-1185">Reference proteome</keyword>
<reference evidence="2" key="1">
    <citation type="submission" date="2021-05" db="EMBL/GenBank/DDBJ databases">
        <authorList>
            <person name="Arsene-Ploetze F."/>
        </authorList>
    </citation>
    <scope>NUCLEOTIDE SEQUENCE</scope>
    <source>
        <strain evidence="2">DSM 42138</strain>
    </source>
</reference>
<evidence type="ECO:0000313" key="2">
    <source>
        <dbReference type="EMBL" id="CAG6394395.1"/>
    </source>
</evidence>
<dbReference type="AlphaFoldDB" id="A0A9W4GT80"/>
<organism evidence="2 3">
    <name type="scientific">Actinacidiphila cocklensis</name>
    <dbReference type="NCBI Taxonomy" id="887465"/>
    <lineage>
        <taxon>Bacteria</taxon>
        <taxon>Bacillati</taxon>
        <taxon>Actinomycetota</taxon>
        <taxon>Actinomycetes</taxon>
        <taxon>Kitasatosporales</taxon>
        <taxon>Streptomycetaceae</taxon>
        <taxon>Actinacidiphila</taxon>
    </lineage>
</organism>
<evidence type="ECO:0000256" key="1">
    <source>
        <dbReference type="SAM" id="MobiDB-lite"/>
    </source>
</evidence>
<name>A0A9W4GT80_9ACTN</name>
<sequence>MWRSRRLVRLRPDGVVVDEVRVARAVSEALIGRLVPASRPHGRPCTALGGRPGAPQSSGTTRRGNPEGMARVVRKVGE</sequence>
<feature type="region of interest" description="Disordered" evidence="1">
    <location>
        <begin position="38"/>
        <end position="78"/>
    </location>
</feature>
<proteinExistence type="predicted"/>
<accession>A0A9W4GT80</accession>
<comment type="caution">
    <text evidence="2">The sequence shown here is derived from an EMBL/GenBank/DDBJ whole genome shotgun (WGS) entry which is preliminary data.</text>
</comment>
<gene>
    <name evidence="2" type="ORF">SCOCK_260089</name>
</gene>
<dbReference type="Proteomes" id="UP001152519">
    <property type="component" value="Unassembled WGS sequence"/>
</dbReference>
<protein>
    <submittedName>
        <fullName evidence="2">Uncharacterized protein</fullName>
    </submittedName>
</protein>
<dbReference type="EMBL" id="CAJSLV010000055">
    <property type="protein sequence ID" value="CAG6394395.1"/>
    <property type="molecule type" value="Genomic_DNA"/>
</dbReference>
<evidence type="ECO:0000313" key="3">
    <source>
        <dbReference type="Proteomes" id="UP001152519"/>
    </source>
</evidence>